<dbReference type="InterPro" id="IPR013087">
    <property type="entry name" value="Znf_C2H2_type"/>
</dbReference>
<keyword evidence="8" id="KW-0804">Transcription</keyword>
<feature type="domain" description="C2H2-type" evidence="12">
    <location>
        <begin position="380"/>
        <end position="407"/>
    </location>
</feature>
<dbReference type="Gene3D" id="3.30.160.60">
    <property type="entry name" value="Classic Zinc Finger"/>
    <property type="match status" value="6"/>
</dbReference>
<dbReference type="PANTHER" id="PTHR16515">
    <property type="entry name" value="PR DOMAIN ZINC FINGER PROTEIN"/>
    <property type="match status" value="1"/>
</dbReference>
<dbReference type="InterPro" id="IPR036236">
    <property type="entry name" value="Znf_C2H2_sf"/>
</dbReference>
<feature type="domain" description="C2H2-type" evidence="12">
    <location>
        <begin position="548"/>
        <end position="576"/>
    </location>
</feature>
<evidence type="ECO:0000259" key="12">
    <source>
        <dbReference type="PROSITE" id="PS50157"/>
    </source>
</evidence>
<comment type="caution">
    <text evidence="14">The sequence shown here is derived from an EMBL/GenBank/DDBJ whole genome shotgun (WGS) entry which is preliminary data.</text>
</comment>
<dbReference type="GO" id="GO:0010468">
    <property type="term" value="P:regulation of gene expression"/>
    <property type="evidence" value="ECO:0007669"/>
    <property type="project" value="TreeGrafter"/>
</dbReference>
<evidence type="ECO:0000256" key="5">
    <source>
        <dbReference type="ARBA" id="ARBA00022833"/>
    </source>
</evidence>
<feature type="domain" description="C2H2-type" evidence="12">
    <location>
        <begin position="606"/>
        <end position="633"/>
    </location>
</feature>
<feature type="domain" description="C2H2-type" evidence="12">
    <location>
        <begin position="646"/>
        <end position="681"/>
    </location>
</feature>
<dbReference type="PROSITE" id="PS00028">
    <property type="entry name" value="ZINC_FINGER_C2H2_1"/>
    <property type="match status" value="8"/>
</dbReference>
<evidence type="ECO:0000259" key="13">
    <source>
        <dbReference type="PROSITE" id="PS50280"/>
    </source>
</evidence>
<dbReference type="Proteomes" id="UP001162162">
    <property type="component" value="Unassembled WGS sequence"/>
</dbReference>
<dbReference type="InterPro" id="IPR046341">
    <property type="entry name" value="SET_dom_sf"/>
</dbReference>
<organism evidence="14 15">
    <name type="scientific">Aromia moschata</name>
    <dbReference type="NCBI Taxonomy" id="1265417"/>
    <lineage>
        <taxon>Eukaryota</taxon>
        <taxon>Metazoa</taxon>
        <taxon>Ecdysozoa</taxon>
        <taxon>Arthropoda</taxon>
        <taxon>Hexapoda</taxon>
        <taxon>Insecta</taxon>
        <taxon>Pterygota</taxon>
        <taxon>Neoptera</taxon>
        <taxon>Endopterygota</taxon>
        <taxon>Coleoptera</taxon>
        <taxon>Polyphaga</taxon>
        <taxon>Cucujiformia</taxon>
        <taxon>Chrysomeloidea</taxon>
        <taxon>Cerambycidae</taxon>
        <taxon>Cerambycinae</taxon>
        <taxon>Callichromatini</taxon>
        <taxon>Aromia</taxon>
    </lineage>
</organism>
<keyword evidence="7" id="KW-0238">DNA-binding</keyword>
<evidence type="ECO:0000256" key="3">
    <source>
        <dbReference type="ARBA" id="ARBA00022737"/>
    </source>
</evidence>
<evidence type="ECO:0000256" key="7">
    <source>
        <dbReference type="ARBA" id="ARBA00023125"/>
    </source>
</evidence>
<keyword evidence="6" id="KW-0805">Transcription regulation</keyword>
<evidence type="ECO:0000256" key="11">
    <source>
        <dbReference type="SAM" id="MobiDB-lite"/>
    </source>
</evidence>
<dbReference type="FunFam" id="3.30.160.60:FF:000303">
    <property type="entry name" value="Zinc finger protein 41"/>
    <property type="match status" value="1"/>
</dbReference>
<keyword evidence="4 10" id="KW-0863">Zinc-finger</keyword>
<proteinExistence type="predicted"/>
<dbReference type="SMART" id="SM00355">
    <property type="entry name" value="ZnF_C2H2"/>
    <property type="match status" value="9"/>
</dbReference>
<dbReference type="GO" id="GO:0008170">
    <property type="term" value="F:N-methyltransferase activity"/>
    <property type="evidence" value="ECO:0007669"/>
    <property type="project" value="UniProtKB-ARBA"/>
</dbReference>
<dbReference type="GO" id="GO:0008276">
    <property type="term" value="F:protein methyltransferase activity"/>
    <property type="evidence" value="ECO:0007669"/>
    <property type="project" value="UniProtKB-ARBA"/>
</dbReference>
<evidence type="ECO:0000313" key="15">
    <source>
        <dbReference type="Proteomes" id="UP001162162"/>
    </source>
</evidence>
<feature type="domain" description="C2H2-type" evidence="12">
    <location>
        <begin position="432"/>
        <end position="460"/>
    </location>
</feature>
<dbReference type="Gene3D" id="2.170.270.10">
    <property type="entry name" value="SET domain"/>
    <property type="match status" value="1"/>
</dbReference>
<feature type="domain" description="C2H2-type" evidence="12">
    <location>
        <begin position="520"/>
        <end position="547"/>
    </location>
</feature>
<evidence type="ECO:0000256" key="1">
    <source>
        <dbReference type="ARBA" id="ARBA00004123"/>
    </source>
</evidence>
<dbReference type="PROSITE" id="PS50280">
    <property type="entry name" value="SET"/>
    <property type="match status" value="1"/>
</dbReference>
<evidence type="ECO:0000313" key="14">
    <source>
        <dbReference type="EMBL" id="KAJ8951838.1"/>
    </source>
</evidence>
<accession>A0AAV8YMV6</accession>
<feature type="region of interest" description="Disordered" evidence="11">
    <location>
        <begin position="272"/>
        <end position="308"/>
    </location>
</feature>
<dbReference type="Pfam" id="PF21549">
    <property type="entry name" value="PRDM2_PR"/>
    <property type="match status" value="1"/>
</dbReference>
<dbReference type="PROSITE" id="PS50157">
    <property type="entry name" value="ZINC_FINGER_C2H2_2"/>
    <property type="match status" value="8"/>
</dbReference>
<dbReference type="AlphaFoldDB" id="A0AAV8YMV6"/>
<dbReference type="GO" id="GO:1990837">
    <property type="term" value="F:sequence-specific double-stranded DNA binding"/>
    <property type="evidence" value="ECO:0007669"/>
    <property type="project" value="UniProtKB-ARBA"/>
</dbReference>
<name>A0AAV8YMV6_9CUCU</name>
<evidence type="ECO:0000256" key="6">
    <source>
        <dbReference type="ARBA" id="ARBA00023015"/>
    </source>
</evidence>
<dbReference type="GO" id="GO:0008757">
    <property type="term" value="F:S-adenosylmethionine-dependent methyltransferase activity"/>
    <property type="evidence" value="ECO:0007669"/>
    <property type="project" value="UniProtKB-ARBA"/>
</dbReference>
<dbReference type="InterPro" id="IPR050331">
    <property type="entry name" value="Zinc_finger"/>
</dbReference>
<feature type="domain" description="SET" evidence="13">
    <location>
        <begin position="62"/>
        <end position="175"/>
    </location>
</feature>
<evidence type="ECO:0000256" key="9">
    <source>
        <dbReference type="ARBA" id="ARBA00023242"/>
    </source>
</evidence>
<keyword evidence="15" id="KW-1185">Reference proteome</keyword>
<keyword evidence="5" id="KW-0862">Zinc</keyword>
<sequence>MEPLVNGMYDTELEYEICNPDKPIICGICGKDHSPKECNILKVTHQIPDKVIPSRARLTLPEALEIRKLADCSHNIYAKRPIERGTQFGPFQAKKLFTLHPSIEFPLKVFTDGDEDLSEYFLDTSDENECSWMIFVGPAASFEEQNVICYQEGEHLYYGTIKDILPGEPLKVWYSPYYATRMKKEILAVNNCTESETQPATIDVDAILKRTKNITPRDSWSCKFCGKVEKEISVFALHLLEHYRAQLSRVCTICKESFLSRRHLNKHLRFVHGNTPKKSAETTKDPQVPAPKQKERESKETTSVGGPLLLNDIIPDSLDNSSLFLPQTDISQFDLSSIDNQNILLESDNLNLNMDNILTENVKGLEPFNFEINVPETGQLVCDVCLKSFVKLRSLIMHIEQHTGKFLCYGCNRVFARKENMVHHACNSFYKVKCPLCERIFFQKKYLTQHMKLFHEKRFTCANCQTFFNSESKFEGHSCPRAPSNKRGGVPVHLVPQGKKGLAEHLARHKKKDASKDSRYVCAVCNTTLSCMGTYLRHARLHEGNVSHPCDLCGKVFARSDTLAVHKKDVHSSKDKEEACDVCSKTFRSRKLLNAHMETHRADKPHKCPVCQAAFKQRSNLTRHIRRHRPPHERLESLFRDDVEVYQCPKCDRNMKLKSSLRRHMRIFHPEDDLTHEAMRPRVGRLGAKAPPEGHESDESVMDLKQTIENMDFNTDEVNNCGENNDINMEIDKLLDNAENIDGFLNESGDKIVESLISIAAKQNHLSSVGCQYVTKEVCLSMPDLNGGDQDKVT</sequence>
<reference evidence="14" key="1">
    <citation type="journal article" date="2023" name="Insect Mol. Biol.">
        <title>Genome sequencing provides insights into the evolution of gene families encoding plant cell wall-degrading enzymes in longhorned beetles.</title>
        <authorList>
            <person name="Shin N.R."/>
            <person name="Okamura Y."/>
            <person name="Kirsch R."/>
            <person name="Pauchet Y."/>
        </authorList>
    </citation>
    <scope>NUCLEOTIDE SEQUENCE</scope>
    <source>
        <strain evidence="14">AMC_N1</strain>
    </source>
</reference>
<dbReference type="SUPFAM" id="SSF57667">
    <property type="entry name" value="beta-beta-alpha zinc fingers"/>
    <property type="match status" value="5"/>
</dbReference>
<gene>
    <name evidence="14" type="ORF">NQ318_019813</name>
</gene>
<evidence type="ECO:0000256" key="4">
    <source>
        <dbReference type="ARBA" id="ARBA00022771"/>
    </source>
</evidence>
<feature type="domain" description="C2H2-type" evidence="12">
    <location>
        <begin position="578"/>
        <end position="605"/>
    </location>
</feature>
<dbReference type="GO" id="GO:0008270">
    <property type="term" value="F:zinc ion binding"/>
    <property type="evidence" value="ECO:0007669"/>
    <property type="project" value="UniProtKB-KW"/>
</dbReference>
<keyword evidence="3" id="KW-0677">Repeat</keyword>
<comment type="subcellular location">
    <subcellularLocation>
        <location evidence="1">Nucleus</location>
    </subcellularLocation>
</comment>
<evidence type="ECO:0000256" key="10">
    <source>
        <dbReference type="PROSITE-ProRule" id="PRU00042"/>
    </source>
</evidence>
<protein>
    <submittedName>
        <fullName evidence="14">Uncharacterized protein</fullName>
    </submittedName>
</protein>
<dbReference type="PANTHER" id="PTHR16515:SF2">
    <property type="entry name" value="PR DOMAIN ZINC FINGER PROTEIN 4"/>
    <property type="match status" value="1"/>
</dbReference>
<feature type="domain" description="C2H2-type" evidence="12">
    <location>
        <begin position="249"/>
        <end position="277"/>
    </location>
</feature>
<dbReference type="InterPro" id="IPR001214">
    <property type="entry name" value="SET_dom"/>
</dbReference>
<dbReference type="GO" id="GO:0005634">
    <property type="term" value="C:nucleus"/>
    <property type="evidence" value="ECO:0007669"/>
    <property type="project" value="TreeGrafter"/>
</dbReference>
<evidence type="ECO:0000256" key="2">
    <source>
        <dbReference type="ARBA" id="ARBA00022723"/>
    </source>
</evidence>
<dbReference type="EMBL" id="JAPWTK010000078">
    <property type="protein sequence ID" value="KAJ8951838.1"/>
    <property type="molecule type" value="Genomic_DNA"/>
</dbReference>
<keyword evidence="9" id="KW-0539">Nucleus</keyword>
<dbReference type="Pfam" id="PF13912">
    <property type="entry name" value="zf-C2H2_6"/>
    <property type="match status" value="2"/>
</dbReference>
<dbReference type="Pfam" id="PF00096">
    <property type="entry name" value="zf-C2H2"/>
    <property type="match status" value="4"/>
</dbReference>
<evidence type="ECO:0000256" key="8">
    <source>
        <dbReference type="ARBA" id="ARBA00023163"/>
    </source>
</evidence>
<keyword evidence="2" id="KW-0479">Metal-binding</keyword>